<dbReference type="EMBL" id="LNIX01000005">
    <property type="protein sequence ID" value="OXA54486.1"/>
    <property type="molecule type" value="Genomic_DNA"/>
</dbReference>
<protein>
    <recommendedName>
        <fullName evidence="4">Myb/SANT-like DNA-binding domain-containing protein</fullName>
    </recommendedName>
</protein>
<proteinExistence type="predicted"/>
<dbReference type="Proteomes" id="UP000198287">
    <property type="component" value="Unassembled WGS sequence"/>
</dbReference>
<evidence type="ECO:0008006" key="4">
    <source>
        <dbReference type="Google" id="ProtNLM"/>
    </source>
</evidence>
<accession>A0A226ECS4</accession>
<dbReference type="PANTHER" id="PTHR37558:SF1">
    <property type="entry name" value="HTH CENPB-TYPE DOMAIN-CONTAINING PROTEIN"/>
    <property type="match status" value="1"/>
</dbReference>
<evidence type="ECO:0000313" key="3">
    <source>
        <dbReference type="Proteomes" id="UP000198287"/>
    </source>
</evidence>
<comment type="caution">
    <text evidence="2">The sequence shown here is derived from an EMBL/GenBank/DDBJ whole genome shotgun (WGS) entry which is preliminary data.</text>
</comment>
<name>A0A226ECS4_FOLCA</name>
<evidence type="ECO:0000256" key="1">
    <source>
        <dbReference type="SAM" id="MobiDB-lite"/>
    </source>
</evidence>
<dbReference type="OrthoDB" id="8251696at2759"/>
<dbReference type="PANTHER" id="PTHR37558">
    <property type="entry name" value="HTH CENPB-TYPE DOMAIN-CONTAINING PROTEIN"/>
    <property type="match status" value="1"/>
</dbReference>
<organism evidence="2 3">
    <name type="scientific">Folsomia candida</name>
    <name type="common">Springtail</name>
    <dbReference type="NCBI Taxonomy" id="158441"/>
    <lineage>
        <taxon>Eukaryota</taxon>
        <taxon>Metazoa</taxon>
        <taxon>Ecdysozoa</taxon>
        <taxon>Arthropoda</taxon>
        <taxon>Hexapoda</taxon>
        <taxon>Collembola</taxon>
        <taxon>Entomobryomorpha</taxon>
        <taxon>Isotomoidea</taxon>
        <taxon>Isotomidae</taxon>
        <taxon>Proisotominae</taxon>
        <taxon>Folsomia</taxon>
    </lineage>
</organism>
<evidence type="ECO:0000313" key="2">
    <source>
        <dbReference type="EMBL" id="OXA54486.1"/>
    </source>
</evidence>
<reference evidence="2 3" key="1">
    <citation type="submission" date="2015-12" db="EMBL/GenBank/DDBJ databases">
        <title>The genome of Folsomia candida.</title>
        <authorList>
            <person name="Faddeeva A."/>
            <person name="Derks M.F."/>
            <person name="Anvar Y."/>
            <person name="Smit S."/>
            <person name="Van Straalen N."/>
            <person name="Roelofs D."/>
        </authorList>
    </citation>
    <scope>NUCLEOTIDE SEQUENCE [LARGE SCALE GENOMIC DNA]</scope>
    <source>
        <strain evidence="2 3">VU population</strain>
        <tissue evidence="2">Whole body</tissue>
    </source>
</reference>
<keyword evidence="3" id="KW-1185">Reference proteome</keyword>
<sequence length="249" mass="29007">MVGKKPPAKVLEPKKVPAKFRFTLESDRNLLTTAINVNPFQLGRQKWNDVSASLLQVFGYQVSARTARERVENLSNKYKQEQLIYKTGTEEEQSEIGKCMEEIVKLIEEEAAPVNIFHGADSGDPVPTSKSDRKAEKILADIDRDEVLKRNYEDVPPPPNKNRAKRSKLRYEEDLLTKKVNHDLEIEQKRFRLEEETKRAEIANDTKRLELELIREKRLQQETEQRQLMFETFQQTLKVLTDALQNNKN</sequence>
<feature type="region of interest" description="Disordered" evidence="1">
    <location>
        <begin position="117"/>
        <end position="136"/>
    </location>
</feature>
<gene>
    <name evidence="2" type="ORF">Fcan01_10782</name>
</gene>
<dbReference type="AlphaFoldDB" id="A0A226ECS4"/>